<accession>A0ABP6P5C1</accession>
<protein>
    <submittedName>
        <fullName evidence="8">Type II secretion system protein</fullName>
    </submittedName>
</protein>
<evidence type="ECO:0000256" key="6">
    <source>
        <dbReference type="SAM" id="Phobius"/>
    </source>
</evidence>
<reference evidence="9" key="1">
    <citation type="journal article" date="2019" name="Int. J. Syst. Evol. Microbiol.">
        <title>The Global Catalogue of Microorganisms (GCM) 10K type strain sequencing project: providing services to taxonomists for standard genome sequencing and annotation.</title>
        <authorList>
            <consortium name="The Broad Institute Genomics Platform"/>
            <consortium name="The Broad Institute Genome Sequencing Center for Infectious Disease"/>
            <person name="Wu L."/>
            <person name="Ma J."/>
        </authorList>
    </citation>
    <scope>NUCLEOTIDE SEQUENCE [LARGE SCALE GENOMIC DNA]</scope>
    <source>
        <strain evidence="9">JCM 9373</strain>
    </source>
</reference>
<name>A0ABP6P5C1_9ACTN</name>
<gene>
    <name evidence="8" type="ORF">GCM10010466_65990</name>
</gene>
<feature type="transmembrane region" description="Helical" evidence="6">
    <location>
        <begin position="6"/>
        <end position="25"/>
    </location>
</feature>
<evidence type="ECO:0000256" key="1">
    <source>
        <dbReference type="ARBA" id="ARBA00004651"/>
    </source>
</evidence>
<evidence type="ECO:0000313" key="9">
    <source>
        <dbReference type="Proteomes" id="UP001500320"/>
    </source>
</evidence>
<sequence>MVVALLLGAGAGLGLVSVLFGIWPARPTLAQELHRLRHGTPARHGAGAAGGWRGRIGRPLAGPLAAWGLPGTATRRDLAVCGRSAESLFGEKAAAALALALVAPAAHAVALWAGVPLPWQLSAGAVLPLAVTGFLLPEPALKARAARRRAELRHALAAFLDLTVIALADGRDLDGALAEAVRGGSGWAFTRLQGAVRAAQAARRPPWAALGRMGEEYGVRELAELAVAGGLAGADGARLRASLAARAAALRARELAEVETAARIAAERMGLPVAGLLLGFLVFIGYPAVVSVLSGL</sequence>
<evidence type="ECO:0000256" key="3">
    <source>
        <dbReference type="ARBA" id="ARBA00022692"/>
    </source>
</evidence>
<evidence type="ECO:0000256" key="4">
    <source>
        <dbReference type="ARBA" id="ARBA00022989"/>
    </source>
</evidence>
<keyword evidence="3 6" id="KW-0812">Transmembrane</keyword>
<feature type="transmembrane region" description="Helical" evidence="6">
    <location>
        <begin position="121"/>
        <end position="141"/>
    </location>
</feature>
<feature type="transmembrane region" description="Helical" evidence="6">
    <location>
        <begin position="93"/>
        <end position="115"/>
    </location>
</feature>
<evidence type="ECO:0000259" key="7">
    <source>
        <dbReference type="Pfam" id="PF00482"/>
    </source>
</evidence>
<dbReference type="PANTHER" id="PTHR35007">
    <property type="entry name" value="INTEGRAL MEMBRANE PROTEIN-RELATED"/>
    <property type="match status" value="1"/>
</dbReference>
<keyword evidence="2" id="KW-1003">Cell membrane</keyword>
<evidence type="ECO:0000256" key="5">
    <source>
        <dbReference type="ARBA" id="ARBA00023136"/>
    </source>
</evidence>
<organism evidence="8 9">
    <name type="scientific">Planomonospora alba</name>
    <dbReference type="NCBI Taxonomy" id="161354"/>
    <lineage>
        <taxon>Bacteria</taxon>
        <taxon>Bacillati</taxon>
        <taxon>Actinomycetota</taxon>
        <taxon>Actinomycetes</taxon>
        <taxon>Streptosporangiales</taxon>
        <taxon>Streptosporangiaceae</taxon>
        <taxon>Planomonospora</taxon>
    </lineage>
</organism>
<comment type="subcellular location">
    <subcellularLocation>
        <location evidence="1">Cell membrane</location>
        <topology evidence="1">Multi-pass membrane protein</topology>
    </subcellularLocation>
</comment>
<dbReference type="EMBL" id="BAAAUT010000094">
    <property type="protein sequence ID" value="GAA3165984.1"/>
    <property type="molecule type" value="Genomic_DNA"/>
</dbReference>
<comment type="caution">
    <text evidence="8">The sequence shown here is derived from an EMBL/GenBank/DDBJ whole genome shotgun (WGS) entry which is preliminary data.</text>
</comment>
<keyword evidence="9" id="KW-1185">Reference proteome</keyword>
<dbReference type="RefSeq" id="WP_344866547.1">
    <property type="nucleotide sequence ID" value="NZ_BAAAUT010000094.1"/>
</dbReference>
<keyword evidence="5 6" id="KW-0472">Membrane</keyword>
<dbReference type="PANTHER" id="PTHR35007:SF1">
    <property type="entry name" value="PILUS ASSEMBLY PROTEIN"/>
    <property type="match status" value="1"/>
</dbReference>
<proteinExistence type="predicted"/>
<evidence type="ECO:0000256" key="2">
    <source>
        <dbReference type="ARBA" id="ARBA00022475"/>
    </source>
</evidence>
<feature type="transmembrane region" description="Helical" evidence="6">
    <location>
        <begin position="273"/>
        <end position="293"/>
    </location>
</feature>
<keyword evidence="4 6" id="KW-1133">Transmembrane helix</keyword>
<dbReference type="Pfam" id="PF00482">
    <property type="entry name" value="T2SSF"/>
    <property type="match status" value="1"/>
</dbReference>
<feature type="domain" description="Type II secretion system protein GspF" evidence="7">
    <location>
        <begin position="159"/>
        <end position="287"/>
    </location>
</feature>
<evidence type="ECO:0000313" key="8">
    <source>
        <dbReference type="EMBL" id="GAA3165984.1"/>
    </source>
</evidence>
<dbReference type="InterPro" id="IPR018076">
    <property type="entry name" value="T2SS_GspF_dom"/>
</dbReference>
<dbReference type="Proteomes" id="UP001500320">
    <property type="component" value="Unassembled WGS sequence"/>
</dbReference>